<name>S3DUX2_GLAL2</name>
<organism evidence="2 3">
    <name type="scientific">Glarea lozoyensis (strain ATCC 20868 / MF5171)</name>
    <dbReference type="NCBI Taxonomy" id="1116229"/>
    <lineage>
        <taxon>Eukaryota</taxon>
        <taxon>Fungi</taxon>
        <taxon>Dikarya</taxon>
        <taxon>Ascomycota</taxon>
        <taxon>Pezizomycotina</taxon>
        <taxon>Leotiomycetes</taxon>
        <taxon>Helotiales</taxon>
        <taxon>Helotiaceae</taxon>
        <taxon>Glarea</taxon>
    </lineage>
</organism>
<dbReference type="OMA" id="YVWEEGR"/>
<dbReference type="AlphaFoldDB" id="S3DUX2"/>
<dbReference type="EMBL" id="KE145353">
    <property type="protein sequence ID" value="EPE35736.1"/>
    <property type="molecule type" value="Genomic_DNA"/>
</dbReference>
<evidence type="ECO:0000313" key="2">
    <source>
        <dbReference type="EMBL" id="EPE35736.1"/>
    </source>
</evidence>
<feature type="compositionally biased region" description="Polar residues" evidence="1">
    <location>
        <begin position="1"/>
        <end position="22"/>
    </location>
</feature>
<dbReference type="KEGG" id="glz:GLAREA_05073"/>
<feature type="compositionally biased region" description="Polar residues" evidence="1">
    <location>
        <begin position="86"/>
        <end position="95"/>
    </location>
</feature>
<protein>
    <submittedName>
        <fullName evidence="2">Uncharacterized protein</fullName>
    </submittedName>
</protein>
<proteinExistence type="predicted"/>
<evidence type="ECO:0000313" key="3">
    <source>
        <dbReference type="Proteomes" id="UP000016922"/>
    </source>
</evidence>
<gene>
    <name evidence="2" type="ORF">GLAREA_05073</name>
</gene>
<accession>S3DUX2</accession>
<dbReference type="Proteomes" id="UP000016922">
    <property type="component" value="Unassembled WGS sequence"/>
</dbReference>
<sequence length="154" mass="16865">MIRRSISQIFQTNSPNEQTTNQEPEHIQTMISSLGGRRPTLPTPSQTPLNQQPSLPHTTSTPNPNAWIASFTRQQPASQIEAMPPNANTNPNSQPFRVPRVILDPARRHPVFFTERLKRAPHGVGGGVGGVAEGYVWEEGRRDVSVGNGAGSRL</sequence>
<dbReference type="GeneID" id="19464128"/>
<feature type="compositionally biased region" description="Polar residues" evidence="1">
    <location>
        <begin position="43"/>
        <end position="64"/>
    </location>
</feature>
<keyword evidence="3" id="KW-1185">Reference proteome</keyword>
<reference evidence="2 3" key="1">
    <citation type="journal article" date="2013" name="BMC Genomics">
        <title>Genomics-driven discovery of the pneumocandin biosynthetic gene cluster in the fungus Glarea lozoyensis.</title>
        <authorList>
            <person name="Chen L."/>
            <person name="Yue Q."/>
            <person name="Zhang X."/>
            <person name="Xiang M."/>
            <person name="Wang C."/>
            <person name="Li S."/>
            <person name="Che Y."/>
            <person name="Ortiz-Lopez F.J."/>
            <person name="Bills G.F."/>
            <person name="Liu X."/>
            <person name="An Z."/>
        </authorList>
    </citation>
    <scope>NUCLEOTIDE SEQUENCE [LARGE SCALE GENOMIC DNA]</scope>
    <source>
        <strain evidence="3">ATCC 20868 / MF5171</strain>
    </source>
</reference>
<dbReference type="OrthoDB" id="3535086at2759"/>
<dbReference type="RefSeq" id="XP_008076554.1">
    <property type="nucleotide sequence ID" value="XM_008078363.1"/>
</dbReference>
<evidence type="ECO:0000256" key="1">
    <source>
        <dbReference type="SAM" id="MobiDB-lite"/>
    </source>
</evidence>
<feature type="region of interest" description="Disordered" evidence="1">
    <location>
        <begin position="1"/>
        <end position="95"/>
    </location>
</feature>
<dbReference type="HOGENOM" id="CLU_1704388_0_0_1"/>